<proteinExistence type="predicted"/>
<accession>A0A3P6RBA9</accession>
<dbReference type="AlphaFoldDB" id="A0A3P6RBA9"/>
<protein>
    <submittedName>
        <fullName evidence="1">Uncharacterized protein</fullName>
    </submittedName>
</protein>
<organism evidence="1 2">
    <name type="scientific">Cylicostephanus goldi</name>
    <name type="common">Nematode worm</name>
    <dbReference type="NCBI Taxonomy" id="71465"/>
    <lineage>
        <taxon>Eukaryota</taxon>
        <taxon>Metazoa</taxon>
        <taxon>Ecdysozoa</taxon>
        <taxon>Nematoda</taxon>
        <taxon>Chromadorea</taxon>
        <taxon>Rhabditida</taxon>
        <taxon>Rhabditina</taxon>
        <taxon>Rhabditomorpha</taxon>
        <taxon>Strongyloidea</taxon>
        <taxon>Strongylidae</taxon>
        <taxon>Cylicostephanus</taxon>
    </lineage>
</organism>
<dbReference type="Proteomes" id="UP000271889">
    <property type="component" value="Unassembled WGS sequence"/>
</dbReference>
<evidence type="ECO:0000313" key="2">
    <source>
        <dbReference type="Proteomes" id="UP000271889"/>
    </source>
</evidence>
<sequence length="76" mass="8896">MYLHIILHLLPMSQNYSSTIQRRIHRMRWRSFTTRTSTVLSAVSTKNPVTSNLDCFHTEENSARRQLELSSGRVSF</sequence>
<dbReference type="EMBL" id="UYRV01009092">
    <property type="protein sequence ID" value="VDK56227.1"/>
    <property type="molecule type" value="Genomic_DNA"/>
</dbReference>
<keyword evidence="2" id="KW-1185">Reference proteome</keyword>
<name>A0A3P6RBA9_CYLGO</name>
<gene>
    <name evidence="1" type="ORF">CGOC_LOCUS3571</name>
</gene>
<reference evidence="1 2" key="1">
    <citation type="submission" date="2018-11" db="EMBL/GenBank/DDBJ databases">
        <authorList>
            <consortium name="Pathogen Informatics"/>
        </authorList>
    </citation>
    <scope>NUCLEOTIDE SEQUENCE [LARGE SCALE GENOMIC DNA]</scope>
</reference>
<evidence type="ECO:0000313" key="1">
    <source>
        <dbReference type="EMBL" id="VDK56227.1"/>
    </source>
</evidence>